<name>A0ABW9W7G7_9BURK</name>
<dbReference type="Proteomes" id="UP000642144">
    <property type="component" value="Unassembled WGS sequence"/>
</dbReference>
<sequence length="283" mass="30992">MSNNELDFGDPSAERKPRTVPPLAPAPAADAAQAAQAAQTARRAVGAAAGIAVHVAGLDWQAITDELNARGYAVLPGLLTADECAAMAAQYAQPQLFRSRVVMSQHGFGSGEYQYFRYPLPSLIAALRNALYGPLAQIANRWHELMDLPDRFPAEHTEFLARCHAAGQQRPTPLLLQYTAGDYNCLHQDLYGEHVFPLQAAVLLSQPGADFDGGEFVLTEQRPRMQSRVEVVPLKRGDMVIFAVNHRPVQGTRGIYRVNLRHGVSRLRVGARHTLGIIFHDAN</sequence>
<proteinExistence type="predicted"/>
<accession>A0ABW9W7G7</accession>
<evidence type="ECO:0000313" key="3">
    <source>
        <dbReference type="Proteomes" id="UP000642144"/>
    </source>
</evidence>
<evidence type="ECO:0000256" key="1">
    <source>
        <dbReference type="SAM" id="MobiDB-lite"/>
    </source>
</evidence>
<comment type="caution">
    <text evidence="2">The sequence shown here is derived from an EMBL/GenBank/DDBJ whole genome shotgun (WGS) entry which is preliminary data.</text>
</comment>
<dbReference type="Gene3D" id="2.60.120.620">
    <property type="entry name" value="q2cbj1_9rhob like domain"/>
    <property type="match status" value="1"/>
</dbReference>
<evidence type="ECO:0000313" key="2">
    <source>
        <dbReference type="EMBL" id="MYN29933.1"/>
    </source>
</evidence>
<dbReference type="InterPro" id="IPR018655">
    <property type="entry name" value="DUF2086"/>
</dbReference>
<dbReference type="EMBL" id="WWCT01000028">
    <property type="protein sequence ID" value="MYN29933.1"/>
    <property type="molecule type" value="Genomic_DNA"/>
</dbReference>
<protein>
    <recommendedName>
        <fullName evidence="4">Proline hydroxylase</fullName>
    </recommendedName>
</protein>
<dbReference type="Pfam" id="PF09859">
    <property type="entry name" value="Oxygenase-NA"/>
    <property type="match status" value="1"/>
</dbReference>
<keyword evidence="3" id="KW-1185">Reference proteome</keyword>
<reference evidence="2 3" key="1">
    <citation type="submission" date="2019-12" db="EMBL/GenBank/DDBJ databases">
        <title>Novel species isolated from a subtropical stream in China.</title>
        <authorList>
            <person name="Lu H."/>
        </authorList>
    </citation>
    <scope>NUCLEOTIDE SEQUENCE [LARGE SCALE GENOMIC DNA]</scope>
    <source>
        <strain evidence="2 3">CY42W</strain>
    </source>
</reference>
<gene>
    <name evidence="2" type="ORF">GTP69_26350</name>
</gene>
<feature type="region of interest" description="Disordered" evidence="1">
    <location>
        <begin position="1"/>
        <end position="27"/>
    </location>
</feature>
<organism evidence="2 3">
    <name type="scientific">Duganella levis</name>
    <dbReference type="NCBI Taxonomy" id="2692169"/>
    <lineage>
        <taxon>Bacteria</taxon>
        <taxon>Pseudomonadati</taxon>
        <taxon>Pseudomonadota</taxon>
        <taxon>Betaproteobacteria</taxon>
        <taxon>Burkholderiales</taxon>
        <taxon>Oxalobacteraceae</taxon>
        <taxon>Telluria group</taxon>
        <taxon>Duganella</taxon>
    </lineage>
</organism>
<evidence type="ECO:0008006" key="4">
    <source>
        <dbReference type="Google" id="ProtNLM"/>
    </source>
</evidence>